<dbReference type="AlphaFoldDB" id="A0A2S5A7U8"/>
<organism evidence="4 5">
    <name type="scientific">Solitalea longa</name>
    <dbReference type="NCBI Taxonomy" id="2079460"/>
    <lineage>
        <taxon>Bacteria</taxon>
        <taxon>Pseudomonadati</taxon>
        <taxon>Bacteroidota</taxon>
        <taxon>Sphingobacteriia</taxon>
        <taxon>Sphingobacteriales</taxon>
        <taxon>Sphingobacteriaceae</taxon>
        <taxon>Solitalea</taxon>
    </lineage>
</organism>
<gene>
    <name evidence="4" type="ORF">C3K47_02935</name>
</gene>
<keyword evidence="5" id="KW-1185">Reference proteome</keyword>
<feature type="domain" description="GH16" evidence="3">
    <location>
        <begin position="41"/>
        <end position="373"/>
    </location>
</feature>
<dbReference type="InterPro" id="IPR000757">
    <property type="entry name" value="Beta-glucanase-like"/>
</dbReference>
<feature type="region of interest" description="Disordered" evidence="2">
    <location>
        <begin position="26"/>
        <end position="50"/>
    </location>
</feature>
<comment type="similarity">
    <text evidence="1">Belongs to the glycosyl hydrolase 16 family.</text>
</comment>
<dbReference type="RefSeq" id="WP_103787601.1">
    <property type="nucleotide sequence ID" value="NZ_PQVF01000002.1"/>
</dbReference>
<dbReference type="SUPFAM" id="SSF49899">
    <property type="entry name" value="Concanavalin A-like lectins/glucanases"/>
    <property type="match status" value="1"/>
</dbReference>
<dbReference type="CDD" id="cd08023">
    <property type="entry name" value="GH16_laminarinase_like"/>
    <property type="match status" value="1"/>
</dbReference>
<comment type="caution">
    <text evidence="4">The sequence shown here is derived from an EMBL/GenBank/DDBJ whole genome shotgun (WGS) entry which is preliminary data.</text>
</comment>
<dbReference type="GO" id="GO:0004553">
    <property type="term" value="F:hydrolase activity, hydrolyzing O-glycosyl compounds"/>
    <property type="evidence" value="ECO:0007669"/>
    <property type="project" value="InterPro"/>
</dbReference>
<evidence type="ECO:0000313" key="4">
    <source>
        <dbReference type="EMBL" id="POY38369.1"/>
    </source>
</evidence>
<protein>
    <recommendedName>
        <fullName evidence="3">GH16 domain-containing protein</fullName>
    </recommendedName>
</protein>
<dbReference type="PROSITE" id="PS51762">
    <property type="entry name" value="GH16_2"/>
    <property type="match status" value="1"/>
</dbReference>
<evidence type="ECO:0000313" key="5">
    <source>
        <dbReference type="Proteomes" id="UP000236893"/>
    </source>
</evidence>
<dbReference type="InterPro" id="IPR050546">
    <property type="entry name" value="Glycosyl_Hydrlase_16"/>
</dbReference>
<reference evidence="4 5" key="1">
    <citation type="submission" date="2018-01" db="EMBL/GenBank/DDBJ databases">
        <authorList>
            <person name="Gaut B.S."/>
            <person name="Morton B.R."/>
            <person name="Clegg M.T."/>
            <person name="Duvall M.R."/>
        </authorList>
    </citation>
    <scope>NUCLEOTIDE SEQUENCE [LARGE SCALE GENOMIC DNA]</scope>
    <source>
        <strain evidence="4 5">HR-AV</strain>
    </source>
</reference>
<evidence type="ECO:0000259" key="3">
    <source>
        <dbReference type="PROSITE" id="PS51762"/>
    </source>
</evidence>
<dbReference type="InterPro" id="IPR013320">
    <property type="entry name" value="ConA-like_dom_sf"/>
</dbReference>
<dbReference type="Pfam" id="PF00722">
    <property type="entry name" value="Glyco_hydro_16"/>
    <property type="match status" value="1"/>
</dbReference>
<dbReference type="Proteomes" id="UP000236893">
    <property type="component" value="Unassembled WGS sequence"/>
</dbReference>
<feature type="compositionally biased region" description="Pro residues" evidence="2">
    <location>
        <begin position="32"/>
        <end position="50"/>
    </location>
</feature>
<dbReference type="EMBL" id="PQVF01000002">
    <property type="protein sequence ID" value="POY38369.1"/>
    <property type="molecule type" value="Genomic_DNA"/>
</dbReference>
<dbReference type="GO" id="GO:0005975">
    <property type="term" value="P:carbohydrate metabolic process"/>
    <property type="evidence" value="ECO:0007669"/>
    <property type="project" value="InterPro"/>
</dbReference>
<dbReference type="PANTHER" id="PTHR10963">
    <property type="entry name" value="GLYCOSYL HYDROLASE-RELATED"/>
    <property type="match status" value="1"/>
</dbReference>
<accession>A0A2S5A7U8</accession>
<sequence>MTSLFNKKTILLAFTLFAMVNCKSEKTGDDPNPVPPVAPPVDKPNHPPQTPTIYNGYSLIWNDEFDGETIDAEKWNSETGTGINGDFGTGQLDRATNRSENAVIAKNVADAYGNCLAITTQNENYIDRNYTSARLNTQNKGSWGPGTRIEARVWARDVLYKGQGFAFWMMPSEIPEGQDHLMWPQGGEIDIMEYVGSVPYHNLGSVHYAWFWENNEYKDWNHAHKGAYYSYADKQVPTVNPQYGNWPATANDPKSGSGGFHLYRIDWFTDRIEFSVDEQVYHIHYIKDGDAFANGVADGQDKDAVITKNGKRVFLSEYSQHFTEWNPFSHKFYLLLTAGVGGNDNLTYGGSIVQNAKFPCSTYIDYVRVYKRN</sequence>
<evidence type="ECO:0000256" key="1">
    <source>
        <dbReference type="ARBA" id="ARBA00006865"/>
    </source>
</evidence>
<name>A0A2S5A7U8_9SPHI</name>
<dbReference type="OrthoDB" id="9809583at2"/>
<dbReference type="PANTHER" id="PTHR10963:SF55">
    <property type="entry name" value="GLYCOSIDE HYDROLASE FAMILY 16 PROTEIN"/>
    <property type="match status" value="1"/>
</dbReference>
<evidence type="ECO:0000256" key="2">
    <source>
        <dbReference type="SAM" id="MobiDB-lite"/>
    </source>
</evidence>
<proteinExistence type="inferred from homology"/>
<dbReference type="Gene3D" id="2.60.120.200">
    <property type="match status" value="1"/>
</dbReference>